<feature type="transmembrane region" description="Helical" evidence="1">
    <location>
        <begin position="61"/>
        <end position="78"/>
    </location>
</feature>
<feature type="transmembrane region" description="Helical" evidence="1">
    <location>
        <begin position="21"/>
        <end position="41"/>
    </location>
</feature>
<dbReference type="GO" id="GO:0003677">
    <property type="term" value="F:DNA binding"/>
    <property type="evidence" value="ECO:0007669"/>
    <property type="project" value="UniProtKB-KW"/>
</dbReference>
<feature type="domain" description="HTH LytTR-type" evidence="2">
    <location>
        <begin position="183"/>
        <end position="290"/>
    </location>
</feature>
<name>A0A975A1T3_9BACT</name>
<dbReference type="RefSeq" id="WP_205722350.1">
    <property type="nucleotide sequence ID" value="NZ_CP070608.1"/>
</dbReference>
<organism evidence="3 4">
    <name type="scientific">Fulvivirga lutea</name>
    <dbReference type="NCBI Taxonomy" id="2810512"/>
    <lineage>
        <taxon>Bacteria</taxon>
        <taxon>Pseudomonadati</taxon>
        <taxon>Bacteroidota</taxon>
        <taxon>Cytophagia</taxon>
        <taxon>Cytophagales</taxon>
        <taxon>Fulvivirgaceae</taxon>
        <taxon>Fulvivirga</taxon>
    </lineage>
</organism>
<keyword evidence="1" id="KW-1133">Transmembrane helix</keyword>
<reference evidence="3" key="1">
    <citation type="submission" date="2021-02" db="EMBL/GenBank/DDBJ databases">
        <title>Fulvivirga sp. S481 isolated from sea water.</title>
        <authorList>
            <person name="Bae S.S."/>
            <person name="Baek K."/>
        </authorList>
    </citation>
    <scope>NUCLEOTIDE SEQUENCE</scope>
    <source>
        <strain evidence="3">S481</strain>
    </source>
</reference>
<dbReference type="AlphaFoldDB" id="A0A975A1T3"/>
<dbReference type="EMBL" id="CP070608">
    <property type="protein sequence ID" value="QSE97842.1"/>
    <property type="molecule type" value="Genomic_DNA"/>
</dbReference>
<keyword evidence="1" id="KW-0812">Transmembrane</keyword>
<dbReference type="Proteomes" id="UP000662783">
    <property type="component" value="Chromosome"/>
</dbReference>
<keyword evidence="1" id="KW-0472">Membrane</keyword>
<gene>
    <name evidence="3" type="ORF">JR347_01765</name>
</gene>
<dbReference type="GO" id="GO:0000156">
    <property type="term" value="F:phosphorelay response regulator activity"/>
    <property type="evidence" value="ECO:0007669"/>
    <property type="project" value="InterPro"/>
</dbReference>
<dbReference type="PANTHER" id="PTHR37299">
    <property type="entry name" value="TRANSCRIPTIONAL REGULATOR-RELATED"/>
    <property type="match status" value="1"/>
</dbReference>
<evidence type="ECO:0000259" key="2">
    <source>
        <dbReference type="PROSITE" id="PS50930"/>
    </source>
</evidence>
<accession>A0A975A1T3</accession>
<evidence type="ECO:0000313" key="3">
    <source>
        <dbReference type="EMBL" id="QSE97842.1"/>
    </source>
</evidence>
<sequence length="290" mass="33810">MKSEPLESTDETKRSLPLRRINDGWIFYFVHPLIAILVVHIGNDNSFYDLIQIPSYYTDLLFAFACTYSLGFYFKWLFYKLDGWYNWGEEMRLRIITQATLGLLAPVVVIIGLEFLYLKSLPNVLIESSSIFYLELPLVAIFCVLLNLIYSILYYRLHSIETTRELKNKLEKHANDRNGKSNFLVHYGSKSLNISLNEIAYFIVLDKMTYLITHNGKQYLYNSTLEQVSEAMSPHNFFQINRQLVARKESIVSYKKTDTRKLKISLNPPVPTPVFVSKTKAPQFITWLES</sequence>
<feature type="transmembrane region" description="Helical" evidence="1">
    <location>
        <begin position="138"/>
        <end position="157"/>
    </location>
</feature>
<dbReference type="InterPro" id="IPR007492">
    <property type="entry name" value="LytTR_DNA-bd_dom"/>
</dbReference>
<dbReference type="KEGG" id="fuv:JR347_01765"/>
<dbReference type="PANTHER" id="PTHR37299:SF1">
    <property type="entry name" value="STAGE 0 SPORULATION PROTEIN A HOMOLOG"/>
    <property type="match status" value="1"/>
</dbReference>
<dbReference type="Gene3D" id="2.40.50.1020">
    <property type="entry name" value="LytTr DNA-binding domain"/>
    <property type="match status" value="1"/>
</dbReference>
<evidence type="ECO:0000256" key="1">
    <source>
        <dbReference type="SAM" id="Phobius"/>
    </source>
</evidence>
<evidence type="ECO:0000313" key="4">
    <source>
        <dbReference type="Proteomes" id="UP000662783"/>
    </source>
</evidence>
<dbReference type="InterPro" id="IPR046947">
    <property type="entry name" value="LytR-like"/>
</dbReference>
<keyword evidence="4" id="KW-1185">Reference proteome</keyword>
<keyword evidence="3" id="KW-0238">DNA-binding</keyword>
<dbReference type="PROSITE" id="PS50930">
    <property type="entry name" value="HTH_LYTTR"/>
    <property type="match status" value="1"/>
</dbReference>
<proteinExistence type="predicted"/>
<dbReference type="SMART" id="SM00850">
    <property type="entry name" value="LytTR"/>
    <property type="match status" value="1"/>
</dbReference>
<dbReference type="Pfam" id="PF04397">
    <property type="entry name" value="LytTR"/>
    <property type="match status" value="1"/>
</dbReference>
<feature type="transmembrane region" description="Helical" evidence="1">
    <location>
        <begin position="99"/>
        <end position="118"/>
    </location>
</feature>
<protein>
    <submittedName>
        <fullName evidence="3">LytTR family transcriptional regulator DNA-binding domain-containing protein</fullName>
    </submittedName>
</protein>